<dbReference type="GO" id="GO:0016787">
    <property type="term" value="F:hydrolase activity"/>
    <property type="evidence" value="ECO:0007669"/>
    <property type="project" value="UniProtKB-KW"/>
</dbReference>
<accession>A0A1Y5XFD7</accession>
<keyword evidence="1" id="KW-0460">Magnesium</keyword>
<dbReference type="InterPro" id="IPR005502">
    <property type="entry name" value="Ribosyl_crysJ1"/>
</dbReference>
<dbReference type="InterPro" id="IPR036705">
    <property type="entry name" value="Ribosyl_crysJ1_sf"/>
</dbReference>
<protein>
    <submittedName>
        <fullName evidence="2">ADP-ribosylglycohydrolase</fullName>
    </submittedName>
</protein>
<dbReference type="EMBL" id="FWXV01000002">
    <property type="protein sequence ID" value="SMC90144.1"/>
    <property type="molecule type" value="Genomic_DNA"/>
</dbReference>
<keyword evidence="1" id="KW-0479">Metal-binding</keyword>
<feature type="binding site" evidence="1">
    <location>
        <position position="76"/>
    </location>
    <ligand>
        <name>Mg(2+)</name>
        <dbReference type="ChEBI" id="CHEBI:18420"/>
        <label>1</label>
    </ligand>
</feature>
<feature type="binding site" evidence="1">
    <location>
        <position position="294"/>
    </location>
    <ligand>
        <name>Mg(2+)</name>
        <dbReference type="ChEBI" id="CHEBI:18420"/>
        <label>1</label>
    </ligand>
</feature>
<dbReference type="GO" id="GO:0046872">
    <property type="term" value="F:metal ion binding"/>
    <property type="evidence" value="ECO:0007669"/>
    <property type="project" value="UniProtKB-KW"/>
</dbReference>
<dbReference type="RefSeq" id="WP_084426370.1">
    <property type="nucleotide sequence ID" value="NZ_FWXV01000002.1"/>
</dbReference>
<sequence length="356" mass="37827">MRSGLRNADPRTMMLSVRGWLYGAAVGGALGSGVRFDSGPAIVHKYGPLGPGEFADVFGRPGAITSDMQLTLLGVDAMIRSHIRSSWHETDRLEEIRRSLRRWLLAEQDGWFPSNSELFQRRWADRTTVEAIRTYAEGGELGTVEQPINDSQGNSALLRSGVAALWSDDSSVVFEIGARIGAMTHGHPNAYLSAGAYAVMLQHAFDSGDLQRAIVAALDALQSWEHHEPVSAALTAVHKAIFEPPRLDPATMDGFGDSTTALGALAIGARAANASLRFPNALGPALIISGDTATTGAIAGSLAGASCGSRQIPEHHVEGIELAEPIQQLADLACLEFGNSPPQEAGFYEGFPFAPT</sequence>
<dbReference type="PANTHER" id="PTHR16222">
    <property type="entry name" value="ADP-RIBOSYLGLYCOHYDROLASE"/>
    <property type="match status" value="1"/>
</dbReference>
<proteinExistence type="predicted"/>
<name>A0A1Y5XFD7_KIBAR</name>
<gene>
    <name evidence="2" type="ORF">SAMN05661093_02628</name>
</gene>
<dbReference type="Pfam" id="PF03747">
    <property type="entry name" value="ADP_ribosyl_GH"/>
    <property type="match status" value="1"/>
</dbReference>
<comment type="cofactor">
    <cofactor evidence="1">
        <name>Mg(2+)</name>
        <dbReference type="ChEBI" id="CHEBI:18420"/>
    </cofactor>
    <text evidence="1">Binds 2 magnesium ions per subunit.</text>
</comment>
<feature type="binding site" evidence="1">
    <location>
        <position position="291"/>
    </location>
    <ligand>
        <name>Mg(2+)</name>
        <dbReference type="ChEBI" id="CHEBI:18420"/>
        <label>1</label>
    </ligand>
</feature>
<keyword evidence="2" id="KW-0378">Hydrolase</keyword>
<organism evidence="2 3">
    <name type="scientific">Kibdelosporangium aridum</name>
    <dbReference type="NCBI Taxonomy" id="2030"/>
    <lineage>
        <taxon>Bacteria</taxon>
        <taxon>Bacillati</taxon>
        <taxon>Actinomycetota</taxon>
        <taxon>Actinomycetes</taxon>
        <taxon>Pseudonocardiales</taxon>
        <taxon>Pseudonocardiaceae</taxon>
        <taxon>Kibdelosporangium</taxon>
    </lineage>
</organism>
<keyword evidence="3" id="KW-1185">Reference proteome</keyword>
<dbReference type="Gene3D" id="1.10.4080.10">
    <property type="entry name" value="ADP-ribosylation/Crystallin J1"/>
    <property type="match status" value="1"/>
</dbReference>
<evidence type="ECO:0000313" key="3">
    <source>
        <dbReference type="Proteomes" id="UP000192674"/>
    </source>
</evidence>
<dbReference type="InterPro" id="IPR050792">
    <property type="entry name" value="ADP-ribosylglycohydrolase"/>
</dbReference>
<dbReference type="AlphaFoldDB" id="A0A1Y5XFD7"/>
<reference evidence="2 3" key="1">
    <citation type="submission" date="2017-04" db="EMBL/GenBank/DDBJ databases">
        <authorList>
            <person name="Afonso C.L."/>
            <person name="Miller P.J."/>
            <person name="Scott M.A."/>
            <person name="Spackman E."/>
            <person name="Goraichik I."/>
            <person name="Dimitrov K.M."/>
            <person name="Suarez D.L."/>
            <person name="Swayne D.E."/>
        </authorList>
    </citation>
    <scope>NUCLEOTIDE SEQUENCE [LARGE SCALE GENOMIC DNA]</scope>
    <source>
        <strain evidence="2 3">DSM 43828</strain>
    </source>
</reference>
<dbReference type="SUPFAM" id="SSF101478">
    <property type="entry name" value="ADP-ribosylglycohydrolase"/>
    <property type="match status" value="1"/>
</dbReference>
<dbReference type="Proteomes" id="UP000192674">
    <property type="component" value="Unassembled WGS sequence"/>
</dbReference>
<dbReference type="PANTHER" id="PTHR16222:SF12">
    <property type="entry name" value="ADP-RIBOSYLGLYCOHYDROLASE-RELATED"/>
    <property type="match status" value="1"/>
</dbReference>
<dbReference type="OrthoDB" id="4871367at2"/>
<evidence type="ECO:0000256" key="1">
    <source>
        <dbReference type="PIRSR" id="PIRSR605502-1"/>
    </source>
</evidence>
<evidence type="ECO:0000313" key="2">
    <source>
        <dbReference type="EMBL" id="SMC90144.1"/>
    </source>
</evidence>